<protein>
    <submittedName>
        <fullName evidence="3">Cupin domain-containing protein</fullName>
    </submittedName>
</protein>
<feature type="region of interest" description="Disordered" evidence="1">
    <location>
        <begin position="139"/>
        <end position="187"/>
    </location>
</feature>
<proteinExistence type="predicted"/>
<dbReference type="InterPro" id="IPR014710">
    <property type="entry name" value="RmlC-like_jellyroll"/>
</dbReference>
<dbReference type="Pfam" id="PF07883">
    <property type="entry name" value="Cupin_2"/>
    <property type="match status" value="1"/>
</dbReference>
<evidence type="ECO:0000313" key="4">
    <source>
        <dbReference type="Proteomes" id="UP000318413"/>
    </source>
</evidence>
<dbReference type="InterPro" id="IPR011051">
    <property type="entry name" value="RmlC_Cupin_sf"/>
</dbReference>
<dbReference type="Proteomes" id="UP000318413">
    <property type="component" value="Unassembled WGS sequence"/>
</dbReference>
<reference evidence="3 4" key="1">
    <citation type="journal article" date="2019" name="Environ. Microbiol.">
        <title>Species interactions and distinct microbial communities in high Arctic permafrost affected cryosols are associated with the CH4 and CO2 gas fluxes.</title>
        <authorList>
            <person name="Altshuler I."/>
            <person name="Hamel J."/>
            <person name="Turney S."/>
            <person name="Magnuson E."/>
            <person name="Levesque R."/>
            <person name="Greer C."/>
            <person name="Whyte L.G."/>
        </authorList>
    </citation>
    <scope>NUCLEOTIDE SEQUENCE [LARGE SCALE GENOMIC DNA]</scope>
    <source>
        <strain evidence="3 4">S5.1</strain>
    </source>
</reference>
<sequence>MTDPATPDIPAVPGSMPFVHNVDAAPAYWWLDILWVVLVKGEDTGGRYSLMHETLPKGSGAPPHKHTWSDEHFFMLEGEITFLVGEEIKVGRAGEFVWVPRNTRHAFRVDSETAVFLNGYTPAGLELAVMECAMPAPTRTIPPKGATPPPNMSDEQYRRYGMDNLPGPNPLAPVAAPDGGSAHARAE</sequence>
<dbReference type="InterPro" id="IPR013096">
    <property type="entry name" value="Cupin_2"/>
</dbReference>
<dbReference type="InterPro" id="IPR053146">
    <property type="entry name" value="QDO-like"/>
</dbReference>
<dbReference type="SUPFAM" id="SSF51182">
    <property type="entry name" value="RmlC-like cupins"/>
    <property type="match status" value="1"/>
</dbReference>
<gene>
    <name evidence="3" type="ORF">EAH84_00730</name>
</gene>
<comment type="caution">
    <text evidence="3">The sequence shown here is derived from an EMBL/GenBank/DDBJ whole genome shotgun (WGS) entry which is preliminary data.</text>
</comment>
<dbReference type="EMBL" id="RCZK01000001">
    <property type="protein sequence ID" value="TPG15370.1"/>
    <property type="molecule type" value="Genomic_DNA"/>
</dbReference>
<organism evidence="3 4">
    <name type="scientific">Sphingomonas oligophenolica</name>
    <dbReference type="NCBI Taxonomy" id="301154"/>
    <lineage>
        <taxon>Bacteria</taxon>
        <taxon>Pseudomonadati</taxon>
        <taxon>Pseudomonadota</taxon>
        <taxon>Alphaproteobacteria</taxon>
        <taxon>Sphingomonadales</taxon>
        <taxon>Sphingomonadaceae</taxon>
        <taxon>Sphingomonas</taxon>
    </lineage>
</organism>
<evidence type="ECO:0000313" key="3">
    <source>
        <dbReference type="EMBL" id="TPG15370.1"/>
    </source>
</evidence>
<dbReference type="OrthoDB" id="9798709at2"/>
<dbReference type="Gene3D" id="2.60.120.10">
    <property type="entry name" value="Jelly Rolls"/>
    <property type="match status" value="1"/>
</dbReference>
<accession>A0A502CS67</accession>
<evidence type="ECO:0000256" key="1">
    <source>
        <dbReference type="SAM" id="MobiDB-lite"/>
    </source>
</evidence>
<dbReference type="PANTHER" id="PTHR36440">
    <property type="entry name" value="PUTATIVE (AFU_ORTHOLOGUE AFUA_8G07350)-RELATED"/>
    <property type="match status" value="1"/>
</dbReference>
<evidence type="ECO:0000259" key="2">
    <source>
        <dbReference type="Pfam" id="PF07883"/>
    </source>
</evidence>
<feature type="domain" description="Cupin type-2" evidence="2">
    <location>
        <begin position="52"/>
        <end position="116"/>
    </location>
</feature>
<dbReference type="PANTHER" id="PTHR36440:SF1">
    <property type="entry name" value="PUTATIVE (AFU_ORTHOLOGUE AFUA_8G07350)-RELATED"/>
    <property type="match status" value="1"/>
</dbReference>
<keyword evidence="4" id="KW-1185">Reference proteome</keyword>
<name>A0A502CS67_9SPHN</name>
<dbReference type="AlphaFoldDB" id="A0A502CS67"/>